<protein>
    <submittedName>
        <fullName evidence="2">Uncharacterized protein</fullName>
    </submittedName>
</protein>
<evidence type="ECO:0000313" key="3">
    <source>
        <dbReference type="Proteomes" id="UP000029224"/>
    </source>
</evidence>
<proteinExistence type="predicted"/>
<accession>A0A090TDI7</accession>
<feature type="transmembrane region" description="Helical" evidence="1">
    <location>
        <begin position="74"/>
        <end position="93"/>
    </location>
</feature>
<comment type="caution">
    <text evidence="2">The sequence shown here is derived from an EMBL/GenBank/DDBJ whole genome shotgun (WGS) entry which is preliminary data.</text>
</comment>
<feature type="transmembrane region" description="Helical" evidence="1">
    <location>
        <begin position="48"/>
        <end position="67"/>
    </location>
</feature>
<keyword evidence="1" id="KW-0812">Transmembrane</keyword>
<evidence type="ECO:0000313" key="2">
    <source>
        <dbReference type="EMBL" id="GAL37965.1"/>
    </source>
</evidence>
<dbReference type="AlphaFoldDB" id="A0A090TDI7"/>
<organism evidence="2 3">
    <name type="scientific">Vibrio maritimus</name>
    <dbReference type="NCBI Taxonomy" id="990268"/>
    <lineage>
        <taxon>Bacteria</taxon>
        <taxon>Pseudomonadati</taxon>
        <taxon>Pseudomonadota</taxon>
        <taxon>Gammaproteobacteria</taxon>
        <taxon>Vibrionales</taxon>
        <taxon>Vibrionaceae</taxon>
        <taxon>Vibrio</taxon>
    </lineage>
</organism>
<dbReference type="Proteomes" id="UP000029224">
    <property type="component" value="Unassembled WGS sequence"/>
</dbReference>
<feature type="transmembrane region" description="Helical" evidence="1">
    <location>
        <begin position="127"/>
        <end position="155"/>
    </location>
</feature>
<keyword evidence="3" id="KW-1185">Reference proteome</keyword>
<dbReference type="EMBL" id="BBMT01000023">
    <property type="protein sequence ID" value="GAL37965.1"/>
    <property type="molecule type" value="Genomic_DNA"/>
</dbReference>
<name>A0A090TDI7_9VIBR</name>
<reference evidence="2 3" key="2">
    <citation type="submission" date="2014-09" db="EMBL/GenBank/DDBJ databases">
        <authorList>
            <consortium name="NBRP consortium"/>
            <person name="Sawabe T."/>
            <person name="Meirelles P."/>
            <person name="Nakanishi M."/>
            <person name="Sayaka M."/>
            <person name="Hattori M."/>
            <person name="Ohkuma M."/>
        </authorList>
    </citation>
    <scope>NUCLEOTIDE SEQUENCE [LARGE SCALE GENOMIC DNA]</scope>
    <source>
        <strain evidence="2 3">JCM 19240</strain>
    </source>
</reference>
<evidence type="ECO:0000256" key="1">
    <source>
        <dbReference type="SAM" id="Phobius"/>
    </source>
</evidence>
<reference evidence="2 3" key="1">
    <citation type="submission" date="2014-09" db="EMBL/GenBank/DDBJ databases">
        <title>Vibrio maritimus JCM 19240. (C210) whole genome shotgun sequence.</title>
        <authorList>
            <person name="Sawabe T."/>
            <person name="Meirelles P."/>
            <person name="Nakanishi M."/>
            <person name="Sayaka M."/>
            <person name="Hattori M."/>
            <person name="Ohkuma M."/>
        </authorList>
    </citation>
    <scope>NUCLEOTIDE SEQUENCE [LARGE SCALE GENOMIC DNA]</scope>
    <source>
        <strain evidence="2 3">JCM 19240</strain>
    </source>
</reference>
<sequence length="244" mass="28180">MYNSDLKNKDLKQFNISNQSEGARQKVLNEAESIFTWTVTPSRVLSDYLIVGFYLCISISMGVYMFVNEASLGFVLFSTTLWLLISLVPYFTMFKPQTYAFELTKHGVRVGTTDNAHEIFYSATRKAAWIGCIACVIAFFAIGPLAFAGGAAFALMAPKFTQFKRQTVYSSFHFHEVVSFKYHRKSWYMSIHPHFPTETRQSVYYDHMSPYYFFIEPVSYTFLSQHLKPLLPLRKSKKSRILMS</sequence>
<keyword evidence="1" id="KW-1133">Transmembrane helix</keyword>
<keyword evidence="1" id="KW-0472">Membrane</keyword>
<gene>
    <name evidence="2" type="ORF">JCM19240_4532</name>
</gene>
<dbReference type="OrthoDB" id="5873123at2"/>